<organism evidence="1 2">
    <name type="scientific">Vararia minispora EC-137</name>
    <dbReference type="NCBI Taxonomy" id="1314806"/>
    <lineage>
        <taxon>Eukaryota</taxon>
        <taxon>Fungi</taxon>
        <taxon>Dikarya</taxon>
        <taxon>Basidiomycota</taxon>
        <taxon>Agaricomycotina</taxon>
        <taxon>Agaricomycetes</taxon>
        <taxon>Russulales</taxon>
        <taxon>Lachnocladiaceae</taxon>
        <taxon>Vararia</taxon>
    </lineage>
</organism>
<proteinExistence type="predicted"/>
<name>A0ACB8QPY9_9AGAM</name>
<reference evidence="1" key="1">
    <citation type="submission" date="2021-02" db="EMBL/GenBank/DDBJ databases">
        <authorList>
            <consortium name="DOE Joint Genome Institute"/>
            <person name="Ahrendt S."/>
            <person name="Looney B.P."/>
            <person name="Miyauchi S."/>
            <person name="Morin E."/>
            <person name="Drula E."/>
            <person name="Courty P.E."/>
            <person name="Chicoki N."/>
            <person name="Fauchery L."/>
            <person name="Kohler A."/>
            <person name="Kuo A."/>
            <person name="Labutti K."/>
            <person name="Pangilinan J."/>
            <person name="Lipzen A."/>
            <person name="Riley R."/>
            <person name="Andreopoulos W."/>
            <person name="He G."/>
            <person name="Johnson J."/>
            <person name="Barry K.W."/>
            <person name="Grigoriev I.V."/>
            <person name="Nagy L."/>
            <person name="Hibbett D."/>
            <person name="Henrissat B."/>
            <person name="Matheny P.B."/>
            <person name="Labbe J."/>
            <person name="Martin F."/>
        </authorList>
    </citation>
    <scope>NUCLEOTIDE SEQUENCE</scope>
    <source>
        <strain evidence="1">EC-137</strain>
    </source>
</reference>
<reference evidence="1" key="2">
    <citation type="journal article" date="2022" name="New Phytol.">
        <title>Evolutionary transition to the ectomycorrhizal habit in the genomes of a hyperdiverse lineage of mushroom-forming fungi.</title>
        <authorList>
            <person name="Looney B."/>
            <person name="Miyauchi S."/>
            <person name="Morin E."/>
            <person name="Drula E."/>
            <person name="Courty P.E."/>
            <person name="Kohler A."/>
            <person name="Kuo A."/>
            <person name="LaButti K."/>
            <person name="Pangilinan J."/>
            <person name="Lipzen A."/>
            <person name="Riley R."/>
            <person name="Andreopoulos W."/>
            <person name="He G."/>
            <person name="Johnson J."/>
            <person name="Nolan M."/>
            <person name="Tritt A."/>
            <person name="Barry K.W."/>
            <person name="Grigoriev I.V."/>
            <person name="Nagy L.G."/>
            <person name="Hibbett D."/>
            <person name="Henrissat B."/>
            <person name="Matheny P.B."/>
            <person name="Labbe J."/>
            <person name="Martin F.M."/>
        </authorList>
    </citation>
    <scope>NUCLEOTIDE SEQUENCE</scope>
    <source>
        <strain evidence="1">EC-137</strain>
    </source>
</reference>
<dbReference type="Proteomes" id="UP000814128">
    <property type="component" value="Unassembled WGS sequence"/>
</dbReference>
<sequence>MSLGHSDSDDTDDFSEFLDSPTLTASTSHDGVLSLSASPERFAHGPNPLSAEMLHGSLDSTGTNNLPVRLHEKYYFHDGSALFLLDDLLYNLHRSLLAQHAPGLHDLLIQPADALPEGWELHTGPAGARAFVNFTAQCIAFDAPRTIDSATGATVLTGVSVDEFDSFLSVLYPADPGALDLTHAQWTAVLSLSTRFAAPALHALALRRLSALLPVESAPLERLLLARAHDVHSWAEGALLCLCRRRAPLGAHEVSRMAPGDVALVAAVREGHGRGSSQERMWAWLTSRGSGDAGTEAEGPCASDVGAEDTRSGQTEGPVCAGGHEDRKRPRGVRFSAPAVRRTEIDSTEGLRTPLDTPPSTKEREGGPPAASTHTVTPVPGPASDARFSPLPNIERQWPEPTPRLSRPKLNVSDEASRTVDAGIDEASWLASAGAGEAGPRLHDAARTDSPAWPPRLADSRTIRRLSLPPALADGRYPLRVFTHRERGTAAGPRDLTASPAAAFVPRMRPPLPVAPRPWDCDSVC</sequence>
<protein>
    <submittedName>
        <fullName evidence="1">Uncharacterized protein</fullName>
    </submittedName>
</protein>
<dbReference type="EMBL" id="MU273515">
    <property type="protein sequence ID" value="KAI0033615.1"/>
    <property type="molecule type" value="Genomic_DNA"/>
</dbReference>
<evidence type="ECO:0000313" key="2">
    <source>
        <dbReference type="Proteomes" id="UP000814128"/>
    </source>
</evidence>
<keyword evidence="2" id="KW-1185">Reference proteome</keyword>
<gene>
    <name evidence="1" type="ORF">K488DRAFT_84734</name>
</gene>
<evidence type="ECO:0000313" key="1">
    <source>
        <dbReference type="EMBL" id="KAI0033615.1"/>
    </source>
</evidence>
<accession>A0ACB8QPY9</accession>
<comment type="caution">
    <text evidence="1">The sequence shown here is derived from an EMBL/GenBank/DDBJ whole genome shotgun (WGS) entry which is preliminary data.</text>
</comment>